<evidence type="ECO:0000256" key="1">
    <source>
        <dbReference type="SAM" id="Phobius"/>
    </source>
</evidence>
<protein>
    <recommendedName>
        <fullName evidence="4">DUF2007 domain-containing protein</fullName>
    </recommendedName>
</protein>
<keyword evidence="1" id="KW-0812">Transmembrane</keyword>
<dbReference type="RefSeq" id="WP_386813496.1">
    <property type="nucleotide sequence ID" value="NZ_JBHTIH010000008.1"/>
</dbReference>
<keyword evidence="1" id="KW-1133">Transmembrane helix</keyword>
<feature type="transmembrane region" description="Helical" evidence="1">
    <location>
        <begin position="109"/>
        <end position="129"/>
    </location>
</feature>
<sequence>MRQVFSSPRLENVEAVAQLMREAGIEVRISNGRSYKGNRRGAFSYTDAEAPKPAVWVVQSEDQVKAREILRAAGLIDSTRPSDSFTTPTFRFEPQTQVRTSAQKRMFRIKMTLIGGIVLVAGMALVRGINTKPAPALALPPFDGTIGATLPPIARAVFAKEIAAIKMPMLCLAVDGKDASTELIGQLSTPAKPIVPASHCVRVADEERGSYHQHTGREAAFVEVHAFRPSAPDVGQIEFSAYHHRMWASYKTLEVRRIQDTWQVVRVIKHVAT</sequence>
<dbReference type="Proteomes" id="UP001597090">
    <property type="component" value="Unassembled WGS sequence"/>
</dbReference>
<dbReference type="EMBL" id="JBHTIH010000008">
    <property type="protein sequence ID" value="MFD0740342.1"/>
    <property type="molecule type" value="Genomic_DNA"/>
</dbReference>
<evidence type="ECO:0000313" key="2">
    <source>
        <dbReference type="EMBL" id="MFD0740342.1"/>
    </source>
</evidence>
<accession>A0ABW2YV51</accession>
<keyword evidence="1" id="KW-0472">Membrane</keyword>
<organism evidence="2 3">
    <name type="scientific">Lysobacter koreensis</name>
    <dbReference type="NCBI Taxonomy" id="266122"/>
    <lineage>
        <taxon>Bacteria</taxon>
        <taxon>Pseudomonadati</taxon>
        <taxon>Pseudomonadota</taxon>
        <taxon>Gammaproteobacteria</taxon>
        <taxon>Lysobacterales</taxon>
        <taxon>Lysobacteraceae</taxon>
        <taxon>Lysobacter</taxon>
    </lineage>
</organism>
<evidence type="ECO:0008006" key="4">
    <source>
        <dbReference type="Google" id="ProtNLM"/>
    </source>
</evidence>
<reference evidence="3" key="1">
    <citation type="journal article" date="2019" name="Int. J. Syst. Evol. Microbiol.">
        <title>The Global Catalogue of Microorganisms (GCM) 10K type strain sequencing project: providing services to taxonomists for standard genome sequencing and annotation.</title>
        <authorList>
            <consortium name="The Broad Institute Genomics Platform"/>
            <consortium name="The Broad Institute Genome Sequencing Center for Infectious Disease"/>
            <person name="Wu L."/>
            <person name="Ma J."/>
        </authorList>
    </citation>
    <scope>NUCLEOTIDE SEQUENCE [LARGE SCALE GENOMIC DNA]</scope>
    <source>
        <strain evidence="3">CCUG 55491</strain>
    </source>
</reference>
<proteinExistence type="predicted"/>
<keyword evidence="3" id="KW-1185">Reference proteome</keyword>
<gene>
    <name evidence="2" type="ORF">ACFQZQ_13740</name>
</gene>
<evidence type="ECO:0000313" key="3">
    <source>
        <dbReference type="Proteomes" id="UP001597090"/>
    </source>
</evidence>
<name>A0ABW2YV51_9GAMM</name>
<comment type="caution">
    <text evidence="2">The sequence shown here is derived from an EMBL/GenBank/DDBJ whole genome shotgun (WGS) entry which is preliminary data.</text>
</comment>